<reference evidence="1" key="1">
    <citation type="submission" date="2014-12" db="EMBL/GenBank/DDBJ databases">
        <title>Insight into the proteome of Arion vulgaris.</title>
        <authorList>
            <person name="Aradska J."/>
            <person name="Bulat T."/>
            <person name="Smidak R."/>
            <person name="Sarate P."/>
            <person name="Gangsoo J."/>
            <person name="Sialana F."/>
            <person name="Bilban M."/>
            <person name="Lubec G."/>
        </authorList>
    </citation>
    <scope>NUCLEOTIDE SEQUENCE</scope>
    <source>
        <tissue evidence="1">Skin</tissue>
    </source>
</reference>
<name>A0A0B6ZKA7_9EUPU</name>
<sequence length="59" mass="6945">GPQRERERYRAAWQGRMSTTELIVNVVDRLVISKHGRTHVKLSSPTLPFQENFFFDKTL</sequence>
<proteinExistence type="predicted"/>
<accession>A0A0B6ZKA7</accession>
<protein>
    <submittedName>
        <fullName evidence="1">Uncharacterized protein</fullName>
    </submittedName>
</protein>
<evidence type="ECO:0000313" key="1">
    <source>
        <dbReference type="EMBL" id="CEK69039.1"/>
    </source>
</evidence>
<dbReference type="EMBL" id="HACG01022174">
    <property type="protein sequence ID" value="CEK69039.1"/>
    <property type="molecule type" value="Transcribed_RNA"/>
</dbReference>
<organism evidence="1">
    <name type="scientific">Arion vulgaris</name>
    <dbReference type="NCBI Taxonomy" id="1028688"/>
    <lineage>
        <taxon>Eukaryota</taxon>
        <taxon>Metazoa</taxon>
        <taxon>Spiralia</taxon>
        <taxon>Lophotrochozoa</taxon>
        <taxon>Mollusca</taxon>
        <taxon>Gastropoda</taxon>
        <taxon>Heterobranchia</taxon>
        <taxon>Euthyneura</taxon>
        <taxon>Panpulmonata</taxon>
        <taxon>Eupulmonata</taxon>
        <taxon>Stylommatophora</taxon>
        <taxon>Helicina</taxon>
        <taxon>Arionoidea</taxon>
        <taxon>Arionidae</taxon>
        <taxon>Arion</taxon>
    </lineage>
</organism>
<feature type="non-terminal residue" evidence="1">
    <location>
        <position position="1"/>
    </location>
</feature>
<gene>
    <name evidence="1" type="primary">ORF68682</name>
</gene>
<dbReference type="AlphaFoldDB" id="A0A0B6ZKA7"/>